<dbReference type="InterPro" id="IPR009057">
    <property type="entry name" value="Homeodomain-like_sf"/>
</dbReference>
<dbReference type="InterPro" id="IPR025996">
    <property type="entry name" value="MT1864/Rv1816-like_C"/>
</dbReference>
<dbReference type="PROSITE" id="PS50977">
    <property type="entry name" value="HTH_TETR_2"/>
    <property type="match status" value="1"/>
</dbReference>
<feature type="domain" description="HTH tetR-type" evidence="5">
    <location>
        <begin position="9"/>
        <end position="69"/>
    </location>
</feature>
<name>A0ABP9PRC6_9PSEU</name>
<accession>A0ABP9PRC6</accession>
<dbReference type="EMBL" id="BAABJP010000007">
    <property type="protein sequence ID" value="GAA5150371.1"/>
    <property type="molecule type" value="Genomic_DNA"/>
</dbReference>
<dbReference type="SUPFAM" id="SSF46689">
    <property type="entry name" value="Homeodomain-like"/>
    <property type="match status" value="1"/>
</dbReference>
<feature type="DNA-binding region" description="H-T-H motif" evidence="4">
    <location>
        <begin position="32"/>
        <end position="51"/>
    </location>
</feature>
<sequence>MARPKVHDEALRVRLLEQAVRILSEEGLDALSLRKLAALVGTSTTAVYSLFGGKPALLRAVFDEAFTRFGRRLGGIRPSGDPMADLQALSVAYRESALAEPHFYQVMFGPVGGAVEPDQDSVERAEGTFRPLLNAVRQAIDAGILRDEDPAVIATSMWAGVHGLISLELRALLPEAAGDPAELYHQTVRATALGWRAKTPAG</sequence>
<evidence type="ECO:0000256" key="2">
    <source>
        <dbReference type="ARBA" id="ARBA00023125"/>
    </source>
</evidence>
<evidence type="ECO:0000256" key="1">
    <source>
        <dbReference type="ARBA" id="ARBA00023015"/>
    </source>
</evidence>
<dbReference type="Gene3D" id="1.10.357.10">
    <property type="entry name" value="Tetracycline Repressor, domain 2"/>
    <property type="match status" value="1"/>
</dbReference>
<dbReference type="InterPro" id="IPR036271">
    <property type="entry name" value="Tet_transcr_reg_TetR-rel_C_sf"/>
</dbReference>
<evidence type="ECO:0000256" key="4">
    <source>
        <dbReference type="PROSITE-ProRule" id="PRU00335"/>
    </source>
</evidence>
<dbReference type="Pfam" id="PF13305">
    <property type="entry name" value="TetR_C_33"/>
    <property type="match status" value="1"/>
</dbReference>
<dbReference type="InterPro" id="IPR001647">
    <property type="entry name" value="HTH_TetR"/>
</dbReference>
<evidence type="ECO:0000313" key="6">
    <source>
        <dbReference type="EMBL" id="GAA5150371.1"/>
    </source>
</evidence>
<dbReference type="Pfam" id="PF00440">
    <property type="entry name" value="TetR_N"/>
    <property type="match status" value="1"/>
</dbReference>
<dbReference type="PANTHER" id="PTHR30055:SF209">
    <property type="entry name" value="POSSIBLE TRANSCRIPTIONAL REGULATORY PROTEIN (PROBABLY TETR-FAMILY)"/>
    <property type="match status" value="1"/>
</dbReference>
<keyword evidence="3" id="KW-0804">Transcription</keyword>
<proteinExistence type="predicted"/>
<comment type="caution">
    <text evidence="6">The sequence shown here is derived from an EMBL/GenBank/DDBJ whole genome shotgun (WGS) entry which is preliminary data.</text>
</comment>
<dbReference type="RefSeq" id="WP_185064243.1">
    <property type="nucleotide sequence ID" value="NZ_BAABJP010000007.1"/>
</dbReference>
<keyword evidence="2 4" id="KW-0238">DNA-binding</keyword>
<dbReference type="SUPFAM" id="SSF48498">
    <property type="entry name" value="Tetracyclin repressor-like, C-terminal domain"/>
    <property type="match status" value="1"/>
</dbReference>
<gene>
    <name evidence="6" type="ORF">GCM10023321_15590</name>
</gene>
<keyword evidence="7" id="KW-1185">Reference proteome</keyword>
<evidence type="ECO:0000313" key="7">
    <source>
        <dbReference type="Proteomes" id="UP001428817"/>
    </source>
</evidence>
<dbReference type="Proteomes" id="UP001428817">
    <property type="component" value="Unassembled WGS sequence"/>
</dbReference>
<evidence type="ECO:0000259" key="5">
    <source>
        <dbReference type="PROSITE" id="PS50977"/>
    </source>
</evidence>
<dbReference type="InterPro" id="IPR050109">
    <property type="entry name" value="HTH-type_TetR-like_transc_reg"/>
</dbReference>
<reference evidence="7" key="1">
    <citation type="journal article" date="2019" name="Int. J. Syst. Evol. Microbiol.">
        <title>The Global Catalogue of Microorganisms (GCM) 10K type strain sequencing project: providing services to taxonomists for standard genome sequencing and annotation.</title>
        <authorList>
            <consortium name="The Broad Institute Genomics Platform"/>
            <consortium name="The Broad Institute Genome Sequencing Center for Infectious Disease"/>
            <person name="Wu L."/>
            <person name="Ma J."/>
        </authorList>
    </citation>
    <scope>NUCLEOTIDE SEQUENCE [LARGE SCALE GENOMIC DNA]</scope>
    <source>
        <strain evidence="7">JCM 18303</strain>
    </source>
</reference>
<keyword evidence="1" id="KW-0805">Transcription regulation</keyword>
<organism evidence="6 7">
    <name type="scientific">Pseudonocardia eucalypti</name>
    <dbReference type="NCBI Taxonomy" id="648755"/>
    <lineage>
        <taxon>Bacteria</taxon>
        <taxon>Bacillati</taxon>
        <taxon>Actinomycetota</taxon>
        <taxon>Actinomycetes</taxon>
        <taxon>Pseudonocardiales</taxon>
        <taxon>Pseudonocardiaceae</taxon>
        <taxon>Pseudonocardia</taxon>
    </lineage>
</organism>
<protein>
    <submittedName>
        <fullName evidence="6">TetR/AcrR family transcriptional regulator</fullName>
    </submittedName>
</protein>
<evidence type="ECO:0000256" key="3">
    <source>
        <dbReference type="ARBA" id="ARBA00023163"/>
    </source>
</evidence>
<dbReference type="PANTHER" id="PTHR30055">
    <property type="entry name" value="HTH-TYPE TRANSCRIPTIONAL REGULATOR RUTR"/>
    <property type="match status" value="1"/>
</dbReference>